<protein>
    <submittedName>
        <fullName evidence="1">Glutamine amidotransferase, class I</fullName>
    </submittedName>
</protein>
<dbReference type="GO" id="GO:0016740">
    <property type="term" value="F:transferase activity"/>
    <property type="evidence" value="ECO:0007669"/>
    <property type="project" value="UniProtKB-KW"/>
</dbReference>
<evidence type="ECO:0000313" key="1">
    <source>
        <dbReference type="EMBL" id="VAV92428.1"/>
    </source>
</evidence>
<dbReference type="InterPro" id="IPR044668">
    <property type="entry name" value="PuuD-like"/>
</dbReference>
<accession>A0A3B0RVG8</accession>
<gene>
    <name evidence="1" type="ORF">MNBD_ACTINO01-2173</name>
</gene>
<keyword evidence="1" id="KW-0808">Transferase</keyword>
<dbReference type="InterPro" id="IPR011697">
    <property type="entry name" value="Peptidase_C26"/>
</dbReference>
<dbReference type="GO" id="GO:0016811">
    <property type="term" value="F:hydrolase activity, acting on carbon-nitrogen (but not peptide) bonds, in linear amides"/>
    <property type="evidence" value="ECO:0007669"/>
    <property type="project" value="InterPro"/>
</dbReference>
<dbReference type="GO" id="GO:0005829">
    <property type="term" value="C:cytosol"/>
    <property type="evidence" value="ECO:0007669"/>
    <property type="project" value="TreeGrafter"/>
</dbReference>
<dbReference type="PANTHER" id="PTHR43235:SF1">
    <property type="entry name" value="GLUTAMINE AMIDOTRANSFERASE PB2B2.05-RELATED"/>
    <property type="match status" value="1"/>
</dbReference>
<dbReference type="CDD" id="cd01745">
    <property type="entry name" value="GATase1_2"/>
    <property type="match status" value="1"/>
</dbReference>
<dbReference type="SUPFAM" id="SSF52317">
    <property type="entry name" value="Class I glutamine amidotransferase-like"/>
    <property type="match status" value="1"/>
</dbReference>
<name>A0A3B0RVG8_9ZZZZ</name>
<dbReference type="Gene3D" id="3.40.50.880">
    <property type="match status" value="1"/>
</dbReference>
<dbReference type="Pfam" id="PF07722">
    <property type="entry name" value="Peptidase_C26"/>
    <property type="match status" value="1"/>
</dbReference>
<sequence length="246" mass="26484">MPPIIGITGRPQDVPAVTLTITAYLAAHTYTDSIRQAGGIPIILVPVDESEVDDVLDRVDGLLFTGGGDISPKLYGAEPEDTVRGVNEHRDIFELELVKKAHARKIPIMGICRGLQVINIALGGTLIQDLPSHTGVHGHDIVGEGVYEPHLEAMVKEGTRIAEIIGPGKHCINSIHHQAVDELGEGLSISAVAVDGTIEGIEHEDAEWPMIAVQWHPEFLGMRDNGDAHDLFKALIESAAKYRADA</sequence>
<dbReference type="InterPro" id="IPR029062">
    <property type="entry name" value="Class_I_gatase-like"/>
</dbReference>
<dbReference type="AlphaFoldDB" id="A0A3B0RVG8"/>
<dbReference type="EMBL" id="UOEI01000081">
    <property type="protein sequence ID" value="VAV92428.1"/>
    <property type="molecule type" value="Genomic_DNA"/>
</dbReference>
<proteinExistence type="predicted"/>
<reference evidence="1" key="1">
    <citation type="submission" date="2018-06" db="EMBL/GenBank/DDBJ databases">
        <authorList>
            <person name="Zhirakovskaya E."/>
        </authorList>
    </citation>
    <scope>NUCLEOTIDE SEQUENCE</scope>
</reference>
<keyword evidence="1" id="KW-0315">Glutamine amidotransferase</keyword>
<dbReference type="PANTHER" id="PTHR43235">
    <property type="entry name" value="GLUTAMINE AMIDOTRANSFERASE PB2B2.05-RELATED"/>
    <property type="match status" value="1"/>
</dbReference>
<dbReference type="PROSITE" id="PS51273">
    <property type="entry name" value="GATASE_TYPE_1"/>
    <property type="match status" value="1"/>
</dbReference>
<organism evidence="1">
    <name type="scientific">hydrothermal vent metagenome</name>
    <dbReference type="NCBI Taxonomy" id="652676"/>
    <lineage>
        <taxon>unclassified sequences</taxon>
        <taxon>metagenomes</taxon>
        <taxon>ecological metagenomes</taxon>
    </lineage>
</organism>